<dbReference type="Proteomes" id="UP000583556">
    <property type="component" value="Unassembled WGS sequence"/>
</dbReference>
<sequence>MRPDRFRHFAAIDWSGAAGERHAGIAVAICSAGDQAPELVRAGHRWSRAEVLDWLAGALPRDTLVGMDLGISLAFADRGAFLPGWAESPADARALWALVDATCADDPHLGVSSFVDHPAIAPHFRRHGGREGAHFADNGTRGGRGRFRVTERAQEAMGCKPYSNFNLVGAAQVGKSSLSGMRVLHRLAGRLPVWPVDPLPAHGSVACEIYTTIAAMAAGRTAQRSKIRDGGELDVALAALGSRAFGHMGAIDDHRSDAILTSAWLRTAAHDPGLWKPAGLTEEIARTEGWTFGAR</sequence>
<gene>
    <name evidence="1" type="ORF">HHL27_09710</name>
</gene>
<comment type="caution">
    <text evidence="1">The sequence shown here is derived from an EMBL/GenBank/DDBJ whole genome shotgun (WGS) entry which is preliminary data.</text>
</comment>
<keyword evidence="2" id="KW-1185">Reference proteome</keyword>
<organism evidence="1 2">
    <name type="scientific">Novosphingobium olei</name>
    <dbReference type="NCBI Taxonomy" id="2728851"/>
    <lineage>
        <taxon>Bacteria</taxon>
        <taxon>Pseudomonadati</taxon>
        <taxon>Pseudomonadota</taxon>
        <taxon>Alphaproteobacteria</taxon>
        <taxon>Sphingomonadales</taxon>
        <taxon>Sphingomonadaceae</taxon>
        <taxon>Novosphingobium</taxon>
    </lineage>
</organism>
<accession>A0A7Y0BP85</accession>
<dbReference type="EMBL" id="JABBGM010000003">
    <property type="protein sequence ID" value="NML93944.1"/>
    <property type="molecule type" value="Genomic_DNA"/>
</dbReference>
<evidence type="ECO:0000313" key="1">
    <source>
        <dbReference type="EMBL" id="NML93944.1"/>
    </source>
</evidence>
<proteinExistence type="predicted"/>
<evidence type="ECO:0008006" key="3">
    <source>
        <dbReference type="Google" id="ProtNLM"/>
    </source>
</evidence>
<reference evidence="1 2" key="1">
    <citation type="submission" date="2020-04" db="EMBL/GenBank/DDBJ databases">
        <title>Novosphingobium sp. TW-4 isolated from soil.</title>
        <authorList>
            <person name="Dahal R.H."/>
            <person name="Chaudhary D.K."/>
        </authorList>
    </citation>
    <scope>NUCLEOTIDE SEQUENCE [LARGE SCALE GENOMIC DNA]</scope>
    <source>
        <strain evidence="1 2">TW-4</strain>
    </source>
</reference>
<name>A0A7Y0BP85_9SPHN</name>
<dbReference type="AlphaFoldDB" id="A0A7Y0BP85"/>
<evidence type="ECO:0000313" key="2">
    <source>
        <dbReference type="Proteomes" id="UP000583556"/>
    </source>
</evidence>
<protein>
    <recommendedName>
        <fullName evidence="3">DUF429 domain-containing protein</fullName>
    </recommendedName>
</protein>